<name>A0A391NSV4_9EUKA</name>
<reference evidence="1 2" key="1">
    <citation type="journal article" date="2018" name="PLoS ONE">
        <title>The draft genome of Kipferlia bialata reveals reductive genome evolution in fornicate parasites.</title>
        <authorList>
            <person name="Tanifuji G."/>
            <person name="Takabayashi S."/>
            <person name="Kume K."/>
            <person name="Takagi M."/>
            <person name="Nakayama T."/>
            <person name="Kamikawa R."/>
            <person name="Inagaki Y."/>
            <person name="Hashimoto T."/>
        </authorList>
    </citation>
    <scope>NUCLEOTIDE SEQUENCE [LARGE SCALE GENOMIC DNA]</scope>
    <source>
        <strain evidence="1">NY0173</strain>
    </source>
</reference>
<protein>
    <recommendedName>
        <fullName evidence="3">Kelch-type beta propeller</fullName>
    </recommendedName>
</protein>
<evidence type="ECO:0008006" key="3">
    <source>
        <dbReference type="Google" id="ProtNLM"/>
    </source>
</evidence>
<evidence type="ECO:0000313" key="1">
    <source>
        <dbReference type="EMBL" id="GCA62378.1"/>
    </source>
</evidence>
<proteinExistence type="predicted"/>
<gene>
    <name evidence="1" type="ORF">KIPB_003098</name>
</gene>
<dbReference type="Gene3D" id="2.120.10.80">
    <property type="entry name" value="Kelch-type beta propeller"/>
    <property type="match status" value="1"/>
</dbReference>
<dbReference type="EMBL" id="BDIP01000568">
    <property type="protein sequence ID" value="GCA62378.1"/>
    <property type="molecule type" value="Genomic_DNA"/>
</dbReference>
<evidence type="ECO:0000313" key="2">
    <source>
        <dbReference type="Proteomes" id="UP000265618"/>
    </source>
</evidence>
<dbReference type="InterPro" id="IPR011043">
    <property type="entry name" value="Gal_Oxase/kelch_b-propeller"/>
</dbReference>
<sequence length="278" mass="30316">MLGLLTLQPDMSLEETIIPLPDWGEGVVMEAIPSPFGVVYALVSHCGGDSGQLRLDSGVTRTDLWVLHLDSLEWEMVPHNEGETWPAPAAYRLSGCIDGDLVVGGGIARDQHIQGEGWSSQDIAYVNDVWRLDPENLYWRQFSICIPKDAQYGYRLHTFAVQGGAIYDMSGCWISCISDKHGFVSVCRPGDIHATTARGTVAVGKVVCAFGSHDAVGYMCVYDPLTEAYSPMLPGGPEHWVRSACMLDPTTMLLLTSAGHLVLADVDLDVLSSSLWEM</sequence>
<comment type="caution">
    <text evidence="1">The sequence shown here is derived from an EMBL/GenBank/DDBJ whole genome shotgun (WGS) entry which is preliminary data.</text>
</comment>
<organism evidence="1 2">
    <name type="scientific">Kipferlia bialata</name>
    <dbReference type="NCBI Taxonomy" id="797122"/>
    <lineage>
        <taxon>Eukaryota</taxon>
        <taxon>Metamonada</taxon>
        <taxon>Carpediemonas-like organisms</taxon>
        <taxon>Kipferlia</taxon>
    </lineage>
</organism>
<dbReference type="SUPFAM" id="SSF50965">
    <property type="entry name" value="Galactose oxidase, central domain"/>
    <property type="match status" value="1"/>
</dbReference>
<dbReference type="InterPro" id="IPR015915">
    <property type="entry name" value="Kelch-typ_b-propeller"/>
</dbReference>
<accession>A0A391NSV4</accession>
<dbReference type="AlphaFoldDB" id="A0A391NSV4"/>
<keyword evidence="2" id="KW-1185">Reference proteome</keyword>
<dbReference type="Proteomes" id="UP000265618">
    <property type="component" value="Unassembled WGS sequence"/>
</dbReference>